<dbReference type="GeneID" id="94491185"/>
<protein>
    <submittedName>
        <fullName evidence="1">Uncharacterized protein</fullName>
    </submittedName>
</protein>
<comment type="caution">
    <text evidence="1">The sequence shown here is derived from an EMBL/GenBank/DDBJ whole genome shotgun (WGS) entry which is preliminary data.</text>
</comment>
<sequence length="54" mass="6179">MIFDTKKVFEFQVGDISIGNDSGMEDAVDEMRISLWKKGMSILPPIPLLIYIIY</sequence>
<accession>A0ABT4GTY9</accession>
<evidence type="ECO:0000313" key="1">
    <source>
        <dbReference type="EMBL" id="MCY9760169.1"/>
    </source>
</evidence>
<organism evidence="1 2">
    <name type="scientific">Paenibacillus alvei</name>
    <name type="common">Bacillus alvei</name>
    <dbReference type="NCBI Taxonomy" id="44250"/>
    <lineage>
        <taxon>Bacteria</taxon>
        <taxon>Bacillati</taxon>
        <taxon>Bacillota</taxon>
        <taxon>Bacilli</taxon>
        <taxon>Bacillales</taxon>
        <taxon>Paenibacillaceae</taxon>
        <taxon>Paenibacillus</taxon>
    </lineage>
</organism>
<proteinExistence type="predicted"/>
<gene>
    <name evidence="1" type="ORF">M5X12_06210</name>
</gene>
<dbReference type="EMBL" id="JAMDNP010000010">
    <property type="protein sequence ID" value="MCY9760169.1"/>
    <property type="molecule type" value="Genomic_DNA"/>
</dbReference>
<keyword evidence="2" id="KW-1185">Reference proteome</keyword>
<dbReference type="Proteomes" id="UP001527181">
    <property type="component" value="Unassembled WGS sequence"/>
</dbReference>
<evidence type="ECO:0000313" key="2">
    <source>
        <dbReference type="Proteomes" id="UP001527181"/>
    </source>
</evidence>
<reference evidence="1 2" key="1">
    <citation type="submission" date="2022-05" db="EMBL/GenBank/DDBJ databases">
        <title>Genome Sequencing of Bee-Associated Microbes.</title>
        <authorList>
            <person name="Dunlap C."/>
        </authorList>
    </citation>
    <scope>NUCLEOTIDE SEQUENCE [LARGE SCALE GENOMIC DNA]</scope>
    <source>
        <strain evidence="1 2">NRRL B-04010</strain>
    </source>
</reference>
<name>A0ABT4GTY9_PAEAL</name>
<dbReference type="RefSeq" id="WP_157267072.1">
    <property type="nucleotide sequence ID" value="NZ_JAMDLX010000087.1"/>
</dbReference>